<proteinExistence type="inferred from homology"/>
<gene>
    <name evidence="5" type="ORF">GA0070604_4047</name>
</gene>
<dbReference type="PANTHER" id="PTHR43618:SF8">
    <property type="entry name" value="7ALPHA-HYDROXYSTEROID DEHYDROGENASE"/>
    <property type="match status" value="1"/>
</dbReference>
<dbReference type="OrthoDB" id="9781117at2"/>
<evidence type="ECO:0000256" key="2">
    <source>
        <dbReference type="ARBA" id="ARBA00022857"/>
    </source>
</evidence>
<evidence type="ECO:0000313" key="5">
    <source>
        <dbReference type="EMBL" id="SCL59417.1"/>
    </source>
</evidence>
<dbReference type="InterPro" id="IPR052178">
    <property type="entry name" value="Sec_Metab_Biosynth_SDR"/>
</dbReference>
<dbReference type="AlphaFoldDB" id="A0A1C6UZP1"/>
<dbReference type="EMBL" id="FMHY01000002">
    <property type="protein sequence ID" value="SCL59417.1"/>
    <property type="molecule type" value="Genomic_DNA"/>
</dbReference>
<evidence type="ECO:0000256" key="1">
    <source>
        <dbReference type="ARBA" id="ARBA00006484"/>
    </source>
</evidence>
<dbReference type="InterPro" id="IPR002347">
    <property type="entry name" value="SDR_fam"/>
</dbReference>
<comment type="similarity">
    <text evidence="1 4">Belongs to the short-chain dehydrogenases/reductases (SDR) family.</text>
</comment>
<evidence type="ECO:0000256" key="4">
    <source>
        <dbReference type="RuleBase" id="RU000363"/>
    </source>
</evidence>
<accession>A0A1C6UZP1</accession>
<dbReference type="InterPro" id="IPR036291">
    <property type="entry name" value="NAD(P)-bd_dom_sf"/>
</dbReference>
<dbReference type="PRINTS" id="PR00080">
    <property type="entry name" value="SDRFAMILY"/>
</dbReference>
<keyword evidence="6" id="KW-1185">Reference proteome</keyword>
<organism evidence="5 6">
    <name type="scientific">Micromonospora eburnea</name>
    <dbReference type="NCBI Taxonomy" id="227316"/>
    <lineage>
        <taxon>Bacteria</taxon>
        <taxon>Bacillati</taxon>
        <taxon>Actinomycetota</taxon>
        <taxon>Actinomycetes</taxon>
        <taxon>Micromonosporales</taxon>
        <taxon>Micromonosporaceae</taxon>
        <taxon>Micromonospora</taxon>
    </lineage>
</organism>
<dbReference type="Gene3D" id="3.40.50.720">
    <property type="entry name" value="NAD(P)-binding Rossmann-like Domain"/>
    <property type="match status" value="1"/>
</dbReference>
<reference evidence="6" key="1">
    <citation type="submission" date="2016-06" db="EMBL/GenBank/DDBJ databases">
        <authorList>
            <person name="Varghese N."/>
            <person name="Submissions Spin"/>
        </authorList>
    </citation>
    <scope>NUCLEOTIDE SEQUENCE [LARGE SCALE GENOMIC DNA]</scope>
    <source>
        <strain evidence="6">DSM 44814</strain>
    </source>
</reference>
<sequence>MNRKVALVTGAGRTNGLGLATARALAQQGFHVIVTARTDAQAEEQASALRAEGHRAEGYRLDLAATDEFPGVAKRIQADHGHLDVLINNASVFPDMNTSTALDAPTNDIRAAFDVNVVGPWALTVALRPLLEAAPAARVVNISSGAYQQITFLGEQPGDVGAPAYSFTKHTLNYLTLMLAAAFRDTKVLVNSVDPGRADTHPELGTDEEDMPPSVAAGWIAKAATLPENGPSGAIFLNGHRVG</sequence>
<dbReference type="PANTHER" id="PTHR43618">
    <property type="entry name" value="7-ALPHA-HYDROXYSTEROID DEHYDROGENASE"/>
    <property type="match status" value="1"/>
</dbReference>
<keyword evidence="2" id="KW-0521">NADP</keyword>
<dbReference type="SUPFAM" id="SSF51735">
    <property type="entry name" value="NAD(P)-binding Rossmann-fold domains"/>
    <property type="match status" value="1"/>
</dbReference>
<evidence type="ECO:0000313" key="6">
    <source>
        <dbReference type="Proteomes" id="UP000199696"/>
    </source>
</evidence>
<keyword evidence="3" id="KW-0560">Oxidoreductase</keyword>
<dbReference type="PRINTS" id="PR00081">
    <property type="entry name" value="GDHRDH"/>
</dbReference>
<name>A0A1C6UZP1_9ACTN</name>
<protein>
    <submittedName>
        <fullName evidence="5">Short-chain dehydrogenase</fullName>
    </submittedName>
</protein>
<dbReference type="Pfam" id="PF00106">
    <property type="entry name" value="adh_short"/>
    <property type="match status" value="1"/>
</dbReference>
<dbReference type="STRING" id="227316.GA0070604_4047"/>
<evidence type="ECO:0000256" key="3">
    <source>
        <dbReference type="ARBA" id="ARBA00023002"/>
    </source>
</evidence>
<dbReference type="RefSeq" id="WP_091120596.1">
    <property type="nucleotide sequence ID" value="NZ_FMHY01000002.1"/>
</dbReference>
<dbReference type="GO" id="GO:0016491">
    <property type="term" value="F:oxidoreductase activity"/>
    <property type="evidence" value="ECO:0007669"/>
    <property type="project" value="UniProtKB-KW"/>
</dbReference>
<dbReference type="Proteomes" id="UP000199696">
    <property type="component" value="Unassembled WGS sequence"/>
</dbReference>